<dbReference type="PANTHER" id="PTHR47595">
    <property type="entry name" value="HEAT SHOCK 70 KDA PROTEIN 14"/>
    <property type="match status" value="1"/>
</dbReference>
<dbReference type="InterPro" id="IPR044822">
    <property type="entry name" value="Myb_DNA-bind_4"/>
</dbReference>
<sequence length="321" mass="37332">MEVLELFDPDLDQTFKIQVTAKEKHLVLNGDYVLANTLLRKAQEACNIEVAFQLENEDDIDDSNVTFSQEGSAEGSLEGEVEVETNLEPEHFEWTKQTTKLVLQLYMERKLQFRDPKIKKKSIWRDLKNKFLEKGYKGVNEDILDRKMRNMKKRYRTIKDNQQKTGASRISWDYFEMMEEIFLDDKTVNFGETLASSPVLLPSQQALFNNTFCVSSQQAQCSTRSSISNTSCVQQENLNSHNHNLLPREVTPGTSSMSRCVTQTPKTKKALKSREVYSMRQKLKTLDETKVEELKKLRESVEENNRIQKERNEILMKLVNK</sequence>
<organism evidence="2 3">
    <name type="scientific">Psylliodes chrysocephalus</name>
    <dbReference type="NCBI Taxonomy" id="3402493"/>
    <lineage>
        <taxon>Eukaryota</taxon>
        <taxon>Metazoa</taxon>
        <taxon>Ecdysozoa</taxon>
        <taxon>Arthropoda</taxon>
        <taxon>Hexapoda</taxon>
        <taxon>Insecta</taxon>
        <taxon>Pterygota</taxon>
        <taxon>Neoptera</taxon>
        <taxon>Endopterygota</taxon>
        <taxon>Coleoptera</taxon>
        <taxon>Polyphaga</taxon>
        <taxon>Cucujiformia</taxon>
        <taxon>Chrysomeloidea</taxon>
        <taxon>Chrysomelidae</taxon>
        <taxon>Galerucinae</taxon>
        <taxon>Alticini</taxon>
        <taxon>Psylliodes</taxon>
    </lineage>
</organism>
<accession>A0A9P0D4H9</accession>
<dbReference type="OrthoDB" id="8189860at2759"/>
<feature type="domain" description="Myb/SANT-like DNA-binding" evidence="1">
    <location>
        <begin position="93"/>
        <end position="181"/>
    </location>
</feature>
<keyword evidence="3" id="KW-1185">Reference proteome</keyword>
<dbReference type="Proteomes" id="UP001153636">
    <property type="component" value="Chromosome 4"/>
</dbReference>
<evidence type="ECO:0000313" key="3">
    <source>
        <dbReference type="Proteomes" id="UP001153636"/>
    </source>
</evidence>
<evidence type="ECO:0000313" key="2">
    <source>
        <dbReference type="EMBL" id="CAH1109721.1"/>
    </source>
</evidence>
<dbReference type="PANTHER" id="PTHR47595:SF1">
    <property type="entry name" value="MYB_SANT-LIKE DNA-BINDING DOMAIN-CONTAINING PROTEIN"/>
    <property type="match status" value="1"/>
</dbReference>
<dbReference type="AlphaFoldDB" id="A0A9P0D4H9"/>
<dbReference type="Pfam" id="PF13837">
    <property type="entry name" value="Myb_DNA-bind_4"/>
    <property type="match status" value="1"/>
</dbReference>
<name>A0A9P0D4H9_9CUCU</name>
<evidence type="ECO:0000259" key="1">
    <source>
        <dbReference type="Pfam" id="PF13837"/>
    </source>
</evidence>
<dbReference type="Gene3D" id="1.10.10.60">
    <property type="entry name" value="Homeodomain-like"/>
    <property type="match status" value="1"/>
</dbReference>
<reference evidence="2" key="1">
    <citation type="submission" date="2022-01" db="EMBL/GenBank/DDBJ databases">
        <authorList>
            <person name="King R."/>
        </authorList>
    </citation>
    <scope>NUCLEOTIDE SEQUENCE</scope>
</reference>
<dbReference type="EMBL" id="OV651816">
    <property type="protein sequence ID" value="CAH1109721.1"/>
    <property type="molecule type" value="Genomic_DNA"/>
</dbReference>
<gene>
    <name evidence="2" type="ORF">PSYICH_LOCUS10753</name>
</gene>
<proteinExistence type="predicted"/>
<protein>
    <recommendedName>
        <fullName evidence="1">Myb/SANT-like DNA-binding domain-containing protein</fullName>
    </recommendedName>
</protein>